<keyword evidence="5 7" id="KW-0040">ANK repeat</keyword>
<feature type="transmembrane region" description="Helical" evidence="8">
    <location>
        <begin position="338"/>
        <end position="361"/>
    </location>
</feature>
<dbReference type="Pfam" id="PF13606">
    <property type="entry name" value="Ank_3"/>
    <property type="match status" value="1"/>
</dbReference>
<dbReference type="SMART" id="SM00248">
    <property type="entry name" value="ANK"/>
    <property type="match status" value="5"/>
</dbReference>
<keyword evidence="11" id="KW-1185">Reference proteome</keyword>
<dbReference type="PROSITE" id="PS50088">
    <property type="entry name" value="ANK_REPEAT"/>
    <property type="match status" value="3"/>
</dbReference>
<evidence type="ECO:0000313" key="11">
    <source>
        <dbReference type="Proteomes" id="UP000806378"/>
    </source>
</evidence>
<keyword evidence="6 8" id="KW-0472">Membrane</keyword>
<dbReference type="Gene3D" id="1.25.40.20">
    <property type="entry name" value="Ankyrin repeat-containing domain"/>
    <property type="match status" value="2"/>
</dbReference>
<dbReference type="Pfam" id="PF12796">
    <property type="entry name" value="Ank_2"/>
    <property type="match status" value="2"/>
</dbReference>
<keyword evidence="4 8" id="KW-1133">Transmembrane helix</keyword>
<evidence type="ECO:0000256" key="3">
    <source>
        <dbReference type="ARBA" id="ARBA00022737"/>
    </source>
</evidence>
<sequence length="421" mass="45953">MGHLEILQLLLEASARDEAYAVKIQGMSPVLAALKDGKPGILEEILVRLPKLLHSNVEERWTPLHSAVSHGNIGAVQLLLSKCSYLALQSDKNGYYPIHIACEGGNVDIILELMKMWPDVAEMKNGKGQNILHVAAEGGKINAVQHILNECREPVIEKLLNLKDLDGNTPLHLASMHNHCQVMLSLVNNKTTDVKLLNNDDKTALDVALNPETWSSPLLAHAILVKAGIPQKEGGNVLLPRKSSGASKSPRAEWIKDQVDTLLLVATLVATVTFTAGFTLPGGYNISSDRHPGTATMLHNRVFQVFVISDMLAMYSSILAAVGLLWGHSSDPNVAEDAYVLAGLQLLMALAFMTVAFCAAVTVAVSKLIWLTSVVVYMTWAYLAMCVLVLAVFIFPHPPPAKLLYFMYYRTMTNQDCRSGD</sequence>
<evidence type="ECO:0000256" key="6">
    <source>
        <dbReference type="ARBA" id="ARBA00023136"/>
    </source>
</evidence>
<dbReference type="InterPro" id="IPR036770">
    <property type="entry name" value="Ankyrin_rpt-contain_sf"/>
</dbReference>
<gene>
    <name evidence="10" type="ORF">BT93_L2388</name>
</gene>
<name>A0A8T0CJX4_CORYI</name>
<evidence type="ECO:0000256" key="4">
    <source>
        <dbReference type="ARBA" id="ARBA00022989"/>
    </source>
</evidence>
<dbReference type="InterPro" id="IPR002110">
    <property type="entry name" value="Ankyrin_rpt"/>
</dbReference>
<dbReference type="EMBL" id="MU090371">
    <property type="protein sequence ID" value="KAF7847991.1"/>
    <property type="molecule type" value="Genomic_DNA"/>
</dbReference>
<dbReference type="InterPro" id="IPR026961">
    <property type="entry name" value="PGG_dom"/>
</dbReference>
<evidence type="ECO:0000256" key="5">
    <source>
        <dbReference type="ARBA" id="ARBA00023043"/>
    </source>
</evidence>
<dbReference type="PANTHER" id="PTHR24186">
    <property type="entry name" value="PROTEIN PHOSPHATASE 1 REGULATORY SUBUNIT"/>
    <property type="match status" value="1"/>
</dbReference>
<feature type="transmembrane region" description="Helical" evidence="8">
    <location>
        <begin position="262"/>
        <end position="284"/>
    </location>
</feature>
<dbReference type="Pfam" id="PF13962">
    <property type="entry name" value="PGG"/>
    <property type="match status" value="1"/>
</dbReference>
<accession>A0A8T0CJX4</accession>
<protein>
    <recommendedName>
        <fullName evidence="9">PGG domain-containing protein</fullName>
    </recommendedName>
</protein>
<evidence type="ECO:0000259" key="9">
    <source>
        <dbReference type="Pfam" id="PF13962"/>
    </source>
</evidence>
<evidence type="ECO:0000313" key="10">
    <source>
        <dbReference type="EMBL" id="KAF7847991.1"/>
    </source>
</evidence>
<feature type="repeat" description="ANK" evidence="7">
    <location>
        <begin position="166"/>
        <end position="199"/>
    </location>
</feature>
<comment type="caution">
    <text evidence="10">The sequence shown here is derived from an EMBL/GenBank/DDBJ whole genome shotgun (WGS) entry which is preliminary data.</text>
</comment>
<evidence type="ECO:0000256" key="2">
    <source>
        <dbReference type="ARBA" id="ARBA00022692"/>
    </source>
</evidence>
<comment type="subcellular location">
    <subcellularLocation>
        <location evidence="1">Membrane</location>
        <topology evidence="1">Multi-pass membrane protein</topology>
    </subcellularLocation>
</comment>
<evidence type="ECO:0000256" key="1">
    <source>
        <dbReference type="ARBA" id="ARBA00004141"/>
    </source>
</evidence>
<dbReference type="PANTHER" id="PTHR24186:SF46">
    <property type="entry name" value="PROTEIN ACCELERATED CELL DEATH 6-LIKE"/>
    <property type="match status" value="1"/>
</dbReference>
<keyword evidence="3" id="KW-0677">Repeat</keyword>
<organism evidence="10 11">
    <name type="scientific">Corymbia citriodora subsp. variegata</name>
    <dbReference type="NCBI Taxonomy" id="360336"/>
    <lineage>
        <taxon>Eukaryota</taxon>
        <taxon>Viridiplantae</taxon>
        <taxon>Streptophyta</taxon>
        <taxon>Embryophyta</taxon>
        <taxon>Tracheophyta</taxon>
        <taxon>Spermatophyta</taxon>
        <taxon>Magnoliopsida</taxon>
        <taxon>eudicotyledons</taxon>
        <taxon>Gunneridae</taxon>
        <taxon>Pentapetalae</taxon>
        <taxon>rosids</taxon>
        <taxon>malvids</taxon>
        <taxon>Myrtales</taxon>
        <taxon>Myrtaceae</taxon>
        <taxon>Myrtoideae</taxon>
        <taxon>Eucalypteae</taxon>
        <taxon>Corymbia</taxon>
    </lineage>
</organism>
<dbReference type="AlphaFoldDB" id="A0A8T0CJX4"/>
<dbReference type="Proteomes" id="UP000806378">
    <property type="component" value="Unassembled WGS sequence"/>
</dbReference>
<keyword evidence="2 8" id="KW-0812">Transmembrane</keyword>
<feature type="domain" description="PGG" evidence="9">
    <location>
        <begin position="253"/>
        <end position="363"/>
    </location>
</feature>
<feature type="transmembrane region" description="Helical" evidence="8">
    <location>
        <begin position="305"/>
        <end position="326"/>
    </location>
</feature>
<dbReference type="Gramene" id="rna-gnl|WGS:JABURB|Cocit.L2388.1">
    <property type="protein sequence ID" value="cds-KAF7847991.1"/>
    <property type="gene ID" value="gene-BT93_L2388"/>
</dbReference>
<feature type="repeat" description="ANK" evidence="7">
    <location>
        <begin position="59"/>
        <end position="91"/>
    </location>
</feature>
<proteinExistence type="predicted"/>
<evidence type="ECO:0000256" key="8">
    <source>
        <dbReference type="SAM" id="Phobius"/>
    </source>
</evidence>
<dbReference type="SUPFAM" id="SSF48403">
    <property type="entry name" value="Ankyrin repeat"/>
    <property type="match status" value="1"/>
</dbReference>
<dbReference type="PROSITE" id="PS50297">
    <property type="entry name" value="ANK_REP_REGION"/>
    <property type="match status" value="1"/>
</dbReference>
<dbReference type="OrthoDB" id="598775at2759"/>
<reference evidence="10" key="1">
    <citation type="submission" date="2020-05" db="EMBL/GenBank/DDBJ databases">
        <title>WGS assembly of Corymbia citriodora subspecies variegata.</title>
        <authorList>
            <person name="Barry K."/>
            <person name="Hundley H."/>
            <person name="Shu S."/>
            <person name="Jenkins J."/>
            <person name="Grimwood J."/>
            <person name="Baten A."/>
        </authorList>
    </citation>
    <scope>NUCLEOTIDE SEQUENCE</scope>
    <source>
        <strain evidence="10">CV2-018</strain>
    </source>
</reference>
<dbReference type="GO" id="GO:0005886">
    <property type="term" value="C:plasma membrane"/>
    <property type="evidence" value="ECO:0007669"/>
    <property type="project" value="TreeGrafter"/>
</dbReference>
<feature type="repeat" description="ANK" evidence="7">
    <location>
        <begin position="93"/>
        <end position="125"/>
    </location>
</feature>
<evidence type="ECO:0000256" key="7">
    <source>
        <dbReference type="PROSITE-ProRule" id="PRU00023"/>
    </source>
</evidence>
<feature type="transmembrane region" description="Helical" evidence="8">
    <location>
        <begin position="368"/>
        <end position="395"/>
    </location>
</feature>